<dbReference type="EMBL" id="MHRP01000049">
    <property type="protein sequence ID" value="OHA25392.1"/>
    <property type="molecule type" value="Genomic_DNA"/>
</dbReference>
<keyword evidence="1" id="KW-1133">Transmembrane helix</keyword>
<comment type="caution">
    <text evidence="2">The sequence shown here is derived from an EMBL/GenBank/DDBJ whole genome shotgun (WGS) entry which is preliminary data.</text>
</comment>
<proteinExistence type="predicted"/>
<protein>
    <recommendedName>
        <fullName evidence="4">Bacterial Ig domain-containing protein</fullName>
    </recommendedName>
</protein>
<feature type="transmembrane region" description="Helical" evidence="1">
    <location>
        <begin position="6"/>
        <end position="26"/>
    </location>
</feature>
<dbReference type="InterPro" id="IPR013783">
    <property type="entry name" value="Ig-like_fold"/>
</dbReference>
<sequence>MQRGRFYITFVLGVIFVVILVLYALYQSRNLILGPELIIISPKNGAVFDDPLVTIQATAKNVAFIYLNDRQTFVDENGVLLDKLLLAEGYNILTLRAKDRFGRETKKSLELIYRKPNPTATTTLNML</sequence>
<dbReference type="AlphaFoldDB" id="A0A1G2MQW2"/>
<name>A0A1G2MQW2_9BACT</name>
<dbReference type="Proteomes" id="UP000177943">
    <property type="component" value="Unassembled WGS sequence"/>
</dbReference>
<dbReference type="Pfam" id="PF09136">
    <property type="entry name" value="Glucodextran_B"/>
    <property type="match status" value="1"/>
</dbReference>
<evidence type="ECO:0000313" key="2">
    <source>
        <dbReference type="EMBL" id="OHA25392.1"/>
    </source>
</evidence>
<organism evidence="2 3">
    <name type="scientific">Candidatus Taylorbacteria bacterium RIFCSPHIGHO2_02_FULL_45_35</name>
    <dbReference type="NCBI Taxonomy" id="1802311"/>
    <lineage>
        <taxon>Bacteria</taxon>
        <taxon>Candidatus Tayloriibacteriota</taxon>
    </lineage>
</organism>
<gene>
    <name evidence="2" type="ORF">A3D56_01240</name>
</gene>
<evidence type="ECO:0000313" key="3">
    <source>
        <dbReference type="Proteomes" id="UP000177943"/>
    </source>
</evidence>
<accession>A0A1G2MQW2</accession>
<reference evidence="2 3" key="1">
    <citation type="journal article" date="2016" name="Nat. Commun.">
        <title>Thousands of microbial genomes shed light on interconnected biogeochemical processes in an aquifer system.</title>
        <authorList>
            <person name="Anantharaman K."/>
            <person name="Brown C.T."/>
            <person name="Hug L.A."/>
            <person name="Sharon I."/>
            <person name="Castelle C.J."/>
            <person name="Probst A.J."/>
            <person name="Thomas B.C."/>
            <person name="Singh A."/>
            <person name="Wilkins M.J."/>
            <person name="Karaoz U."/>
            <person name="Brodie E.L."/>
            <person name="Williams K.H."/>
            <person name="Hubbard S.S."/>
            <person name="Banfield J.F."/>
        </authorList>
    </citation>
    <scope>NUCLEOTIDE SEQUENCE [LARGE SCALE GENOMIC DNA]</scope>
</reference>
<dbReference type="Gene3D" id="2.60.40.10">
    <property type="entry name" value="Immunoglobulins"/>
    <property type="match status" value="1"/>
</dbReference>
<keyword evidence="1" id="KW-0812">Transmembrane</keyword>
<keyword evidence="1" id="KW-0472">Membrane</keyword>
<evidence type="ECO:0000256" key="1">
    <source>
        <dbReference type="SAM" id="Phobius"/>
    </source>
</evidence>
<evidence type="ECO:0008006" key="4">
    <source>
        <dbReference type="Google" id="ProtNLM"/>
    </source>
</evidence>